<dbReference type="Proteomes" id="UP000053789">
    <property type="component" value="Unassembled WGS sequence"/>
</dbReference>
<dbReference type="GO" id="GO:0000402">
    <property type="term" value="F:crossed form four-way junction DNA binding"/>
    <property type="evidence" value="ECO:0007669"/>
    <property type="project" value="TreeGrafter"/>
</dbReference>
<proteinExistence type="predicted"/>
<dbReference type="GeneID" id="27692959"/>
<sequence>MPVPKPWLEELTLNKLHRLATALGTSCSGTKLARIEAIHRAISNTVGEGDNRSNLSNLSLLSIDMGIRNLAFAHLTAPVEEVVRPLKHVRYSRPTLQAWRRIAVAEFLNSTRSSALERSKDTAVELAGATKESFEPIDYARHAYNLVKYMLQTYQPNYILIERQRFRSGGQSSVQEWTLRVGVFEGMLYAGLRTLVEEYQLQLGVEPMLPPRVNRYWLEGRQGLLASKNKRLVGRDVKKAKIDLVGNILGGQSSTICIGEDIQPEAADFVSRWNKVSKGERAAATNMSKLDDLADSLLQGLAWIHWQNNRRRIEVLGRDAVDMESGTLW</sequence>
<dbReference type="InterPro" id="IPR039197">
    <property type="entry name" value="Mrs1/Cce1"/>
</dbReference>
<feature type="domain" description="Mitochondrial resolvase Ydc2 catalytic" evidence="1">
    <location>
        <begin position="61"/>
        <end position="313"/>
    </location>
</feature>
<dbReference type="CDD" id="cd16963">
    <property type="entry name" value="CCE1"/>
    <property type="match status" value="1"/>
</dbReference>
<dbReference type="InterPro" id="IPR012337">
    <property type="entry name" value="RNaseH-like_sf"/>
</dbReference>
<dbReference type="SUPFAM" id="SSF53098">
    <property type="entry name" value="Ribonuclease H-like"/>
    <property type="match status" value="1"/>
</dbReference>
<keyword evidence="3" id="KW-1185">Reference proteome</keyword>
<dbReference type="PANTHER" id="PTHR28072:SF1">
    <property type="entry name" value="CRUCIFORM CUTTING ENDONUCLEASE 1, MITOCHONDRIAL-RELATED"/>
    <property type="match status" value="1"/>
</dbReference>
<evidence type="ECO:0000313" key="2">
    <source>
        <dbReference type="EMBL" id="KIW98371.1"/>
    </source>
</evidence>
<accession>A0A0D2F8H2</accession>
<organism evidence="2 3">
    <name type="scientific">Cladophialophora bantiana (strain ATCC 10958 / CBS 173.52 / CDC B-1940 / NIH 8579)</name>
    <name type="common">Xylohypha bantiana</name>
    <dbReference type="NCBI Taxonomy" id="1442370"/>
    <lineage>
        <taxon>Eukaryota</taxon>
        <taxon>Fungi</taxon>
        <taxon>Dikarya</taxon>
        <taxon>Ascomycota</taxon>
        <taxon>Pezizomycotina</taxon>
        <taxon>Eurotiomycetes</taxon>
        <taxon>Chaetothyriomycetidae</taxon>
        <taxon>Chaetothyriales</taxon>
        <taxon>Herpotrichiellaceae</taxon>
        <taxon>Cladophialophora</taxon>
    </lineage>
</organism>
<dbReference type="Gene3D" id="3.30.420.10">
    <property type="entry name" value="Ribonuclease H-like superfamily/Ribonuclease H"/>
    <property type="match status" value="1"/>
</dbReference>
<dbReference type="GO" id="GO:0004520">
    <property type="term" value="F:DNA endonuclease activity"/>
    <property type="evidence" value="ECO:0007669"/>
    <property type="project" value="TreeGrafter"/>
</dbReference>
<evidence type="ECO:0000259" key="1">
    <source>
        <dbReference type="Pfam" id="PF09159"/>
    </source>
</evidence>
<dbReference type="OrthoDB" id="5552842at2759"/>
<reference evidence="2" key="1">
    <citation type="submission" date="2015-01" db="EMBL/GenBank/DDBJ databases">
        <title>The Genome Sequence of Cladophialophora bantiana CBS 173.52.</title>
        <authorList>
            <consortium name="The Broad Institute Genomics Platform"/>
            <person name="Cuomo C."/>
            <person name="de Hoog S."/>
            <person name="Gorbushina A."/>
            <person name="Stielow B."/>
            <person name="Teixiera M."/>
            <person name="Abouelleil A."/>
            <person name="Chapman S.B."/>
            <person name="Priest M."/>
            <person name="Young S.K."/>
            <person name="Wortman J."/>
            <person name="Nusbaum C."/>
            <person name="Birren B."/>
        </authorList>
    </citation>
    <scope>NUCLEOTIDE SEQUENCE [LARGE SCALE GENOMIC DNA]</scope>
    <source>
        <strain evidence="2">CBS 173.52</strain>
    </source>
</reference>
<dbReference type="PANTHER" id="PTHR28072">
    <property type="entry name" value="CRUCIFORM CUTTING ENDONUCLEASE 1, MITOCHONDRIAL-RELATED"/>
    <property type="match status" value="1"/>
</dbReference>
<dbReference type="HOGENOM" id="CLU_042191_0_0_1"/>
<dbReference type="EMBL" id="KN846980">
    <property type="protein sequence ID" value="KIW98371.1"/>
    <property type="molecule type" value="Genomic_DNA"/>
</dbReference>
<protein>
    <recommendedName>
        <fullName evidence="1">Mitochondrial resolvase Ydc2 catalytic domain-containing protein</fullName>
    </recommendedName>
</protein>
<dbReference type="GO" id="GO:0000403">
    <property type="term" value="F:Y-form DNA binding"/>
    <property type="evidence" value="ECO:0007669"/>
    <property type="project" value="TreeGrafter"/>
</dbReference>
<gene>
    <name evidence="2" type="ORF">Z519_00031</name>
</gene>
<evidence type="ECO:0000313" key="3">
    <source>
        <dbReference type="Proteomes" id="UP000053789"/>
    </source>
</evidence>
<dbReference type="InterPro" id="IPR015242">
    <property type="entry name" value="Ydc2_cat"/>
</dbReference>
<dbReference type="RefSeq" id="XP_016625040.1">
    <property type="nucleotide sequence ID" value="XM_016757791.1"/>
</dbReference>
<name>A0A0D2F8H2_CLAB1</name>
<dbReference type="Pfam" id="PF09159">
    <property type="entry name" value="Ydc2-catalyt"/>
    <property type="match status" value="1"/>
</dbReference>
<dbReference type="AlphaFoldDB" id="A0A0D2F8H2"/>
<dbReference type="VEuPathDB" id="FungiDB:Z519_00031"/>
<dbReference type="GO" id="GO:0070336">
    <property type="term" value="F:flap-structured DNA binding"/>
    <property type="evidence" value="ECO:0007669"/>
    <property type="project" value="TreeGrafter"/>
</dbReference>
<dbReference type="GO" id="GO:0005739">
    <property type="term" value="C:mitochondrion"/>
    <property type="evidence" value="ECO:0007669"/>
    <property type="project" value="TreeGrafter"/>
</dbReference>
<dbReference type="InterPro" id="IPR036397">
    <property type="entry name" value="RNaseH_sf"/>
</dbReference>